<dbReference type="PATRIC" id="fig|1502295.3.peg.1147"/>
<proteinExistence type="predicted"/>
<protein>
    <submittedName>
        <fullName evidence="2">Uncharacterized protein</fullName>
    </submittedName>
</protein>
<keyword evidence="1" id="KW-0812">Transmembrane</keyword>
<reference evidence="2 3" key="1">
    <citation type="submission" date="2014-06" db="EMBL/GenBank/DDBJ databases">
        <authorList>
            <person name="Ngugi D.K."/>
            <person name="Blom J."/>
            <person name="Alam I."/>
            <person name="Rashid M."/>
            <person name="Baalawi W."/>
            <person name="Zhang G."/>
            <person name="Hikmawan T."/>
            <person name="Guan Y."/>
            <person name="Antunes A."/>
            <person name="Siam R."/>
            <person name="El-Dorry H."/>
            <person name="Bajic V."/>
            <person name="Stingl U."/>
        </authorList>
    </citation>
    <scope>NUCLEOTIDE SEQUENCE [LARGE SCALE GENOMIC DNA]</scope>
    <source>
        <strain evidence="2">SCGC AAA799-P11</strain>
    </source>
</reference>
<evidence type="ECO:0000313" key="2">
    <source>
        <dbReference type="EMBL" id="KFM18268.1"/>
    </source>
</evidence>
<keyword evidence="1" id="KW-0472">Membrane</keyword>
<comment type="caution">
    <text evidence="2">The sequence shown here is derived from an EMBL/GenBank/DDBJ whole genome shotgun (WGS) entry which is preliminary data.</text>
</comment>
<keyword evidence="1" id="KW-1133">Transmembrane helix</keyword>
<accession>A0A087RXR4</accession>
<dbReference type="EMBL" id="JOSZ01000020">
    <property type="protein sequence ID" value="KFM18268.1"/>
    <property type="molecule type" value="Genomic_DNA"/>
</dbReference>
<evidence type="ECO:0000256" key="1">
    <source>
        <dbReference type="SAM" id="Phobius"/>
    </source>
</evidence>
<keyword evidence="3" id="KW-1185">Reference proteome</keyword>
<evidence type="ECO:0000313" key="3">
    <source>
        <dbReference type="Proteomes" id="UP000029387"/>
    </source>
</evidence>
<gene>
    <name evidence="2" type="ORF">AAA799P11_01190</name>
</gene>
<dbReference type="AlphaFoldDB" id="A0A087RXR4"/>
<dbReference type="Proteomes" id="UP000029387">
    <property type="component" value="Unassembled WGS sequence"/>
</dbReference>
<feature type="transmembrane region" description="Helical" evidence="1">
    <location>
        <begin position="6"/>
        <end position="27"/>
    </location>
</feature>
<organism evidence="2 3">
    <name type="scientific">Marine Group I thaumarchaeote SCGC AAA799-P11</name>
    <dbReference type="NCBI Taxonomy" id="1502295"/>
    <lineage>
        <taxon>Archaea</taxon>
        <taxon>Nitrososphaerota</taxon>
        <taxon>Marine Group I</taxon>
    </lineage>
</organism>
<sequence>MLYNFELQMAGVILLTAMAIGGITLWLKRRKERKEFEASFKNDEPSI</sequence>
<name>A0A087RXR4_9ARCH</name>